<dbReference type="EMBL" id="POUA01000164">
    <property type="protein sequence ID" value="PZG41862.1"/>
    <property type="molecule type" value="Genomic_DNA"/>
</dbReference>
<proteinExistence type="predicted"/>
<protein>
    <submittedName>
        <fullName evidence="1">Uncharacterized protein</fullName>
    </submittedName>
</protein>
<dbReference type="AlphaFoldDB" id="A0A2W2G1M8"/>
<dbReference type="Proteomes" id="UP000248544">
    <property type="component" value="Unassembled WGS sequence"/>
</dbReference>
<comment type="caution">
    <text evidence="1">The sequence shown here is derived from an EMBL/GenBank/DDBJ whole genome shotgun (WGS) entry which is preliminary data.</text>
</comment>
<organism evidence="1 2">
    <name type="scientific">Spongiactinospora gelatinilytica</name>
    <dbReference type="NCBI Taxonomy" id="2666298"/>
    <lineage>
        <taxon>Bacteria</taxon>
        <taxon>Bacillati</taxon>
        <taxon>Actinomycetota</taxon>
        <taxon>Actinomycetes</taxon>
        <taxon>Streptosporangiales</taxon>
        <taxon>Streptosporangiaceae</taxon>
        <taxon>Spongiactinospora</taxon>
    </lineage>
</organism>
<name>A0A2W2G1M8_9ACTN</name>
<accession>A0A2W2G1M8</accession>
<gene>
    <name evidence="1" type="ORF">C1I98_20620</name>
</gene>
<evidence type="ECO:0000313" key="1">
    <source>
        <dbReference type="EMBL" id="PZG41862.1"/>
    </source>
</evidence>
<keyword evidence="2" id="KW-1185">Reference proteome</keyword>
<evidence type="ECO:0000313" key="2">
    <source>
        <dbReference type="Proteomes" id="UP000248544"/>
    </source>
</evidence>
<reference evidence="1 2" key="1">
    <citation type="submission" date="2018-01" db="EMBL/GenBank/DDBJ databases">
        <title>Draft genome sequence of Sphaerisporangium sp. 7K107.</title>
        <authorList>
            <person name="Sahin N."/>
            <person name="Saygin H."/>
            <person name="Ay H."/>
        </authorList>
    </citation>
    <scope>NUCLEOTIDE SEQUENCE [LARGE SCALE GENOMIC DNA]</scope>
    <source>
        <strain evidence="1 2">7K107</strain>
    </source>
</reference>
<sequence length="146" mass="16077">MCQAAEQAGLPADAKFRAAFVAYLEWGSRIALENSQAGGRPPERMPVPRWWWVCNATPGARVSALAGKEPEEQVVTLPAAGQPVSFAAHIKPLFRSMDGNSMRFAFDLWSHEDVKTHSAEILKRLSNGSMPCDGGWSPDWVAVFRH</sequence>